<dbReference type="InterPro" id="IPR050109">
    <property type="entry name" value="HTH-type_TetR-like_transc_reg"/>
</dbReference>
<dbReference type="GO" id="GO:0000976">
    <property type="term" value="F:transcription cis-regulatory region binding"/>
    <property type="evidence" value="ECO:0007669"/>
    <property type="project" value="TreeGrafter"/>
</dbReference>
<evidence type="ECO:0000256" key="2">
    <source>
        <dbReference type="ARBA" id="ARBA00023125"/>
    </source>
</evidence>
<comment type="caution">
    <text evidence="6">The sequence shown here is derived from an EMBL/GenBank/DDBJ whole genome shotgun (WGS) entry which is preliminary data.</text>
</comment>
<dbReference type="PROSITE" id="PS50977">
    <property type="entry name" value="HTH_TETR_2"/>
    <property type="match status" value="1"/>
</dbReference>
<feature type="domain" description="HTH tetR-type" evidence="5">
    <location>
        <begin position="9"/>
        <end position="69"/>
    </location>
</feature>
<proteinExistence type="predicted"/>
<reference evidence="6 7" key="1">
    <citation type="journal article" date="2015" name="Genome Announc.">
        <title>Expanding the biotechnology potential of lactobacilli through comparative genomics of 213 strains and associated genera.</title>
        <authorList>
            <person name="Sun Z."/>
            <person name="Harris H.M."/>
            <person name="McCann A."/>
            <person name="Guo C."/>
            <person name="Argimon S."/>
            <person name="Zhang W."/>
            <person name="Yang X."/>
            <person name="Jeffery I.B."/>
            <person name="Cooney J.C."/>
            <person name="Kagawa T.F."/>
            <person name="Liu W."/>
            <person name="Song Y."/>
            <person name="Salvetti E."/>
            <person name="Wrobel A."/>
            <person name="Rasinkangas P."/>
            <person name="Parkhill J."/>
            <person name="Rea M.C."/>
            <person name="O'Sullivan O."/>
            <person name="Ritari J."/>
            <person name="Douillard F.P."/>
            <person name="Paul Ross R."/>
            <person name="Yang R."/>
            <person name="Briner A.E."/>
            <person name="Felis G.E."/>
            <person name="de Vos W.M."/>
            <person name="Barrangou R."/>
            <person name="Klaenhammer T.R."/>
            <person name="Caufield P.W."/>
            <person name="Cui Y."/>
            <person name="Zhang H."/>
            <person name="O'Toole P.W."/>
        </authorList>
    </citation>
    <scope>NUCLEOTIDE SEQUENCE [LARGE SCALE GENOMIC DNA]</scope>
    <source>
        <strain evidence="6 7">DSM 20314</strain>
    </source>
</reference>
<sequence>MTETRRRGAELEKAIFQATREILSKDGIEQLSFATIAERAGTSKPVLYRRWRSPLELAIAAIQDQIVTENHGRLDELELTGTTLTEDLSQVLKRYIVSIDTFNQAAVITWFQHVDQPSNPEVRALLESVKAIDAHAIDRVCQRAQKRGELKAGTLPIELKLLPFDWLRYRAFTNEPITDATLKFLIDDLLVPAYYHVLG</sequence>
<name>A0A837R4X7_LACPE</name>
<dbReference type="Proteomes" id="UP000051020">
    <property type="component" value="Unassembled WGS sequence"/>
</dbReference>
<dbReference type="Pfam" id="PF00440">
    <property type="entry name" value="TetR_N"/>
    <property type="match status" value="1"/>
</dbReference>
<evidence type="ECO:0000256" key="3">
    <source>
        <dbReference type="ARBA" id="ARBA00023163"/>
    </source>
</evidence>
<organism evidence="6 7">
    <name type="scientific">Lactiplantibacillus pentosus DSM 20314</name>
    <dbReference type="NCBI Taxonomy" id="1423791"/>
    <lineage>
        <taxon>Bacteria</taxon>
        <taxon>Bacillati</taxon>
        <taxon>Bacillota</taxon>
        <taxon>Bacilli</taxon>
        <taxon>Lactobacillales</taxon>
        <taxon>Lactobacillaceae</taxon>
        <taxon>Lactiplantibacillus</taxon>
    </lineage>
</organism>
<accession>A0A837R4X7</accession>
<dbReference type="Pfam" id="PF16859">
    <property type="entry name" value="TetR_C_11"/>
    <property type="match status" value="1"/>
</dbReference>
<dbReference type="InterPro" id="IPR009057">
    <property type="entry name" value="Homeodomain-like_sf"/>
</dbReference>
<dbReference type="RefSeq" id="WP_050339780.1">
    <property type="nucleotide sequence ID" value="NZ_AZCU01000026.1"/>
</dbReference>
<evidence type="ECO:0000259" key="5">
    <source>
        <dbReference type="PROSITE" id="PS50977"/>
    </source>
</evidence>
<evidence type="ECO:0000313" key="7">
    <source>
        <dbReference type="Proteomes" id="UP000051020"/>
    </source>
</evidence>
<dbReference type="Gene3D" id="1.10.357.10">
    <property type="entry name" value="Tetracycline Repressor, domain 2"/>
    <property type="match status" value="1"/>
</dbReference>
<dbReference type="SUPFAM" id="SSF46689">
    <property type="entry name" value="Homeodomain-like"/>
    <property type="match status" value="1"/>
</dbReference>
<dbReference type="InterPro" id="IPR001647">
    <property type="entry name" value="HTH_TetR"/>
</dbReference>
<dbReference type="PANTHER" id="PTHR30055">
    <property type="entry name" value="HTH-TYPE TRANSCRIPTIONAL REGULATOR RUTR"/>
    <property type="match status" value="1"/>
</dbReference>
<dbReference type="GO" id="GO:0003700">
    <property type="term" value="F:DNA-binding transcription factor activity"/>
    <property type="evidence" value="ECO:0007669"/>
    <property type="project" value="TreeGrafter"/>
</dbReference>
<dbReference type="EMBL" id="AZCU01000026">
    <property type="protein sequence ID" value="KRK22156.1"/>
    <property type="molecule type" value="Genomic_DNA"/>
</dbReference>
<dbReference type="AlphaFoldDB" id="A0A837R4X7"/>
<gene>
    <name evidence="6" type="ORF">FD24_GL001938</name>
</gene>
<dbReference type="Gene3D" id="1.10.10.60">
    <property type="entry name" value="Homeodomain-like"/>
    <property type="match status" value="1"/>
</dbReference>
<evidence type="ECO:0000256" key="4">
    <source>
        <dbReference type="PROSITE-ProRule" id="PRU00335"/>
    </source>
</evidence>
<dbReference type="InterPro" id="IPR011075">
    <property type="entry name" value="TetR_C"/>
</dbReference>
<dbReference type="InterPro" id="IPR036271">
    <property type="entry name" value="Tet_transcr_reg_TetR-rel_C_sf"/>
</dbReference>
<keyword evidence="3" id="KW-0804">Transcription</keyword>
<keyword evidence="2 4" id="KW-0238">DNA-binding</keyword>
<evidence type="ECO:0000313" key="6">
    <source>
        <dbReference type="EMBL" id="KRK22156.1"/>
    </source>
</evidence>
<keyword evidence="1" id="KW-0805">Transcription regulation</keyword>
<protein>
    <submittedName>
        <fullName evidence="6">Transcription regulator</fullName>
    </submittedName>
</protein>
<dbReference type="SUPFAM" id="SSF48498">
    <property type="entry name" value="Tetracyclin repressor-like, C-terminal domain"/>
    <property type="match status" value="1"/>
</dbReference>
<feature type="DNA-binding region" description="H-T-H motif" evidence="4">
    <location>
        <begin position="32"/>
        <end position="51"/>
    </location>
</feature>
<evidence type="ECO:0000256" key="1">
    <source>
        <dbReference type="ARBA" id="ARBA00023015"/>
    </source>
</evidence>
<dbReference type="GeneID" id="49395140"/>
<dbReference type="PANTHER" id="PTHR30055:SF148">
    <property type="entry name" value="TETR-FAMILY TRANSCRIPTIONAL REGULATOR"/>
    <property type="match status" value="1"/>
</dbReference>